<dbReference type="Proteomes" id="UP000325161">
    <property type="component" value="Chromosome"/>
</dbReference>
<dbReference type="PANTHER" id="PTHR45688:SF13">
    <property type="entry name" value="ALANINE--GLYOXYLATE AMINOTRANSFERASE 2-LIKE"/>
    <property type="match status" value="1"/>
</dbReference>
<dbReference type="Pfam" id="PF00202">
    <property type="entry name" value="Aminotran_3"/>
    <property type="match status" value="1"/>
</dbReference>
<protein>
    <submittedName>
        <fullName evidence="5">Aspartate aminotransferase family protein</fullName>
    </submittedName>
</protein>
<dbReference type="GO" id="GO:0008483">
    <property type="term" value="F:transaminase activity"/>
    <property type="evidence" value="ECO:0007669"/>
    <property type="project" value="UniProtKB-KW"/>
</dbReference>
<keyword evidence="5" id="KW-0808">Transferase</keyword>
<dbReference type="SUPFAM" id="SSF53383">
    <property type="entry name" value="PLP-dependent transferases"/>
    <property type="match status" value="1"/>
</dbReference>
<reference evidence="5 6" key="1">
    <citation type="submission" date="2019-08" db="EMBL/GenBank/DDBJ databases">
        <title>Amphibian skin-associated Pigmentiphaga: genome sequence and occurrence across geography and hosts.</title>
        <authorList>
            <person name="Bletz M.C."/>
            <person name="Bunk B."/>
            <person name="Sproeer C."/>
            <person name="Biwer P."/>
            <person name="Reiter S."/>
            <person name="Rabemananjara F.C.E."/>
            <person name="Schulz S."/>
            <person name="Overmann J."/>
            <person name="Vences M."/>
        </authorList>
    </citation>
    <scope>NUCLEOTIDE SEQUENCE [LARGE SCALE GENOMIC DNA]</scope>
    <source>
        <strain evidence="5 6">Mada1488</strain>
    </source>
</reference>
<organism evidence="5 6">
    <name type="scientific">Pigmentiphaga aceris</name>
    <dbReference type="NCBI Taxonomy" id="1940612"/>
    <lineage>
        <taxon>Bacteria</taxon>
        <taxon>Pseudomonadati</taxon>
        <taxon>Pseudomonadota</taxon>
        <taxon>Betaproteobacteria</taxon>
        <taxon>Burkholderiales</taxon>
        <taxon>Alcaligenaceae</taxon>
        <taxon>Pigmentiphaga</taxon>
    </lineage>
</organism>
<dbReference type="InterPro" id="IPR049704">
    <property type="entry name" value="Aminotrans_3_PPA_site"/>
</dbReference>
<keyword evidence="3 4" id="KW-0663">Pyridoxal phosphate</keyword>
<dbReference type="AlphaFoldDB" id="A0A5C0AQS1"/>
<evidence type="ECO:0000313" key="6">
    <source>
        <dbReference type="Proteomes" id="UP000325161"/>
    </source>
</evidence>
<dbReference type="InterPro" id="IPR015424">
    <property type="entry name" value="PyrdxlP-dep_Trfase"/>
</dbReference>
<comment type="cofactor">
    <cofactor evidence="1">
        <name>pyridoxal 5'-phosphate</name>
        <dbReference type="ChEBI" id="CHEBI:597326"/>
    </cofactor>
</comment>
<keyword evidence="6" id="KW-1185">Reference proteome</keyword>
<dbReference type="InterPro" id="IPR005814">
    <property type="entry name" value="Aminotrans_3"/>
</dbReference>
<evidence type="ECO:0000256" key="2">
    <source>
        <dbReference type="ARBA" id="ARBA00008954"/>
    </source>
</evidence>
<comment type="similarity">
    <text evidence="2 4">Belongs to the class-III pyridoxal-phosphate-dependent aminotransferase family.</text>
</comment>
<name>A0A5C0AQS1_9BURK</name>
<dbReference type="InterPro" id="IPR015421">
    <property type="entry name" value="PyrdxlP-dep_Trfase_major"/>
</dbReference>
<dbReference type="Gene3D" id="3.40.640.10">
    <property type="entry name" value="Type I PLP-dependent aspartate aminotransferase-like (Major domain)"/>
    <property type="match status" value="1"/>
</dbReference>
<accession>A0A5C0AQS1</accession>
<dbReference type="PANTHER" id="PTHR45688">
    <property type="match status" value="1"/>
</dbReference>
<proteinExistence type="inferred from homology"/>
<dbReference type="EMBL" id="CP043046">
    <property type="protein sequence ID" value="QEI04452.1"/>
    <property type="molecule type" value="Genomic_DNA"/>
</dbReference>
<dbReference type="RefSeq" id="WP_148811763.1">
    <property type="nucleotide sequence ID" value="NZ_CP043046.1"/>
</dbReference>
<evidence type="ECO:0000313" key="5">
    <source>
        <dbReference type="EMBL" id="QEI04452.1"/>
    </source>
</evidence>
<evidence type="ECO:0000256" key="1">
    <source>
        <dbReference type="ARBA" id="ARBA00001933"/>
    </source>
</evidence>
<keyword evidence="5" id="KW-0032">Aminotransferase</keyword>
<dbReference type="InterPro" id="IPR015422">
    <property type="entry name" value="PyrdxlP-dep_Trfase_small"/>
</dbReference>
<sequence>MSNSGNPATRGKMVNAFNPDSLSQLSEESRALISKRARLLGPAYRLFYKNPVEVSRGKGVLLYDKHGNEYLDAYNNVVSVGHAHPRVVEAVTEQMSTLCTHTRYLQEGILKYSEDLLGTFGGRVGAAGHTMFTCTGSEANDLALRIAKHYTGKQGIIVTSEAYHGNSELTAGFSPSLGDSSPLGTWVRRVGAPDSYRIPKENLGRWFADQVAAQIHDLERHGNGLAAFIVDSMFSSDGVYAHPVDLLKPVAEVVRKAGGVFIADEVQSGFGRTGDKLWGYQRHGIDPDIVTMGKPMGNGFPVAAVAVAPEVVESFGRDMRYFNTFGGNTVAIAAAQAVLNIIRDEGLVENSQKVGKLLRDGLQGLASKFNQIGDVRGSGLYVGVELVSDRAAKTPDAAAAAAVVNGLRERRVLISATGFHANTLKIRPPLVFSAANVDRFLTEIEAVFKTL</sequence>
<dbReference type="PROSITE" id="PS00600">
    <property type="entry name" value="AA_TRANSFER_CLASS_3"/>
    <property type="match status" value="1"/>
</dbReference>
<dbReference type="KEGG" id="pacr:FXN63_00350"/>
<dbReference type="CDD" id="cd00610">
    <property type="entry name" value="OAT_like"/>
    <property type="match status" value="1"/>
</dbReference>
<dbReference type="PIRSF" id="PIRSF000521">
    <property type="entry name" value="Transaminase_4ab_Lys_Orn"/>
    <property type="match status" value="1"/>
</dbReference>
<evidence type="ECO:0000256" key="4">
    <source>
        <dbReference type="RuleBase" id="RU003560"/>
    </source>
</evidence>
<gene>
    <name evidence="5" type="ORF">FXN63_00350</name>
</gene>
<dbReference type="GO" id="GO:0030170">
    <property type="term" value="F:pyridoxal phosphate binding"/>
    <property type="evidence" value="ECO:0007669"/>
    <property type="project" value="InterPro"/>
</dbReference>
<evidence type="ECO:0000256" key="3">
    <source>
        <dbReference type="ARBA" id="ARBA00022898"/>
    </source>
</evidence>
<dbReference type="Gene3D" id="3.90.1150.10">
    <property type="entry name" value="Aspartate Aminotransferase, domain 1"/>
    <property type="match status" value="1"/>
</dbReference>
<dbReference type="OrthoDB" id="3398487at2"/>